<proteinExistence type="predicted"/>
<name>A0A0F9A7Y6_9ZZZZ</name>
<organism evidence="1">
    <name type="scientific">marine sediment metagenome</name>
    <dbReference type="NCBI Taxonomy" id="412755"/>
    <lineage>
        <taxon>unclassified sequences</taxon>
        <taxon>metagenomes</taxon>
        <taxon>ecological metagenomes</taxon>
    </lineage>
</organism>
<protein>
    <submittedName>
        <fullName evidence="1">Uncharacterized protein</fullName>
    </submittedName>
</protein>
<reference evidence="1" key="1">
    <citation type="journal article" date="2015" name="Nature">
        <title>Complex archaea that bridge the gap between prokaryotes and eukaryotes.</title>
        <authorList>
            <person name="Spang A."/>
            <person name="Saw J.H."/>
            <person name="Jorgensen S.L."/>
            <person name="Zaremba-Niedzwiedzka K."/>
            <person name="Martijn J."/>
            <person name="Lind A.E."/>
            <person name="van Eijk R."/>
            <person name="Schleper C."/>
            <person name="Guy L."/>
            <person name="Ettema T.J."/>
        </authorList>
    </citation>
    <scope>NUCLEOTIDE SEQUENCE</scope>
</reference>
<accession>A0A0F9A7Y6</accession>
<gene>
    <name evidence="1" type="ORF">LCGC14_2684210</name>
</gene>
<feature type="non-terminal residue" evidence="1">
    <location>
        <position position="1"/>
    </location>
</feature>
<comment type="caution">
    <text evidence="1">The sequence shown here is derived from an EMBL/GenBank/DDBJ whole genome shotgun (WGS) entry which is preliminary data.</text>
</comment>
<evidence type="ECO:0000313" key="1">
    <source>
        <dbReference type="EMBL" id="KKK94300.1"/>
    </source>
</evidence>
<sequence>TDMVVSPNSTANMSAHAGIYCDDKTKGLLIQRNVIVLGWVGTAGLRPALWGYLRGYNTIGVNANTTPAREPEVVSRAGVRD</sequence>
<dbReference type="AlphaFoldDB" id="A0A0F9A7Y6"/>
<dbReference type="EMBL" id="LAZR01047404">
    <property type="protein sequence ID" value="KKK94300.1"/>
    <property type="molecule type" value="Genomic_DNA"/>
</dbReference>